<keyword evidence="4" id="KW-0677">Repeat</keyword>
<dbReference type="GO" id="GO:0097014">
    <property type="term" value="C:ciliary plasm"/>
    <property type="evidence" value="ECO:0007669"/>
    <property type="project" value="TreeGrafter"/>
</dbReference>
<dbReference type="InterPro" id="IPR050687">
    <property type="entry name" value="Dynein_IC"/>
</dbReference>
<keyword evidence="3" id="KW-0853">WD repeat</keyword>
<dbReference type="Pfam" id="PF00400">
    <property type="entry name" value="WD40"/>
    <property type="match status" value="2"/>
</dbReference>
<accession>A0A150GKD1</accession>
<dbReference type="InterPro" id="IPR001680">
    <property type="entry name" value="WD40_rpt"/>
</dbReference>
<dbReference type="Gene3D" id="2.130.10.10">
    <property type="entry name" value="YVTN repeat-like/Quinoprotein amine dehydrogenase"/>
    <property type="match status" value="2"/>
</dbReference>
<dbReference type="STRING" id="33097.A0A150GKD1"/>
<sequence length="572" mass="61777">MAPVPPDFEDTAPGDARVDVGSTWRGQIVNSNTVGTETHPLKVGEVSTQTGSKETNGTQTDQEGGTASSNTKVQTAALASFVKSVEGMVQSELTKAMEEAEVLEPFTRAADDEQEPATCIYYLSPFQPDDTAADLNATSSQLNKHRLVVTCVSWSCTGQTIGAAFGRYDVEGWCTYPGALCTWNLGRETMSTSRPDHRIDTDTCLMSCAFHPAHPALVAGGTFNGELYVWDLSLEGDPQRGRSDVLLDVRHMEPIINITWQYSLTDAARYGTKDKSYRLVTLGADGKVLTWMWHKLEAPIFGYQLLFPQPGIDRRFVWGGACMAFQREPRGASAGQHGGSAAGSGAASANGKDAKGGKDGKGGKGGAKDVGSGGSGVAAGEAAGTFLEFSRAVAAGERIELRTPVREAGYQTHAGAVFGLDCSPFQRELFLSSSTDGSVRLYSSLKMQPLLSLEPTSSYLFAVHWSPFRPMVFAAAAADGCVYVYDLMRRHEVIRPVLTLDTNGMRKPVYALAFNPRKPDMLATGDPTGIQIWRLPSSLTAVRRGEEAALRKVAMAEDVIEMRREERERGHH</sequence>
<evidence type="ECO:0000256" key="3">
    <source>
        <dbReference type="ARBA" id="ARBA00022574"/>
    </source>
</evidence>
<evidence type="ECO:0000256" key="4">
    <source>
        <dbReference type="ARBA" id="ARBA00022737"/>
    </source>
</evidence>
<feature type="compositionally biased region" description="Polar residues" evidence="5">
    <location>
        <begin position="24"/>
        <end position="36"/>
    </location>
</feature>
<dbReference type="InterPro" id="IPR036322">
    <property type="entry name" value="WD40_repeat_dom_sf"/>
</dbReference>
<dbReference type="PANTHER" id="PTHR12442:SF26">
    <property type="entry name" value="CYTOPLASMIC DYNEIN 2 INTERMEDIATE CHAIN 2"/>
    <property type="match status" value="1"/>
</dbReference>
<dbReference type="AlphaFoldDB" id="A0A150GKD1"/>
<evidence type="ECO:0000313" key="6">
    <source>
        <dbReference type="EMBL" id="KXZ50241.1"/>
    </source>
</evidence>
<evidence type="ECO:0000256" key="5">
    <source>
        <dbReference type="SAM" id="MobiDB-lite"/>
    </source>
</evidence>
<name>A0A150GKD1_GONPE</name>
<dbReference type="GO" id="GO:0005868">
    <property type="term" value="C:cytoplasmic dynein complex"/>
    <property type="evidence" value="ECO:0007669"/>
    <property type="project" value="TreeGrafter"/>
</dbReference>
<dbReference type="EMBL" id="LSYV01000018">
    <property type="protein sequence ID" value="KXZ50241.1"/>
    <property type="molecule type" value="Genomic_DNA"/>
</dbReference>
<evidence type="ECO:0000313" key="7">
    <source>
        <dbReference type="Proteomes" id="UP000075714"/>
    </source>
</evidence>
<dbReference type="GO" id="GO:0045503">
    <property type="term" value="F:dynein light chain binding"/>
    <property type="evidence" value="ECO:0007669"/>
    <property type="project" value="TreeGrafter"/>
</dbReference>
<gene>
    <name evidence="6" type="ORF">GPECTOR_17g879</name>
</gene>
<dbReference type="OrthoDB" id="445052at2759"/>
<dbReference type="GO" id="GO:0042073">
    <property type="term" value="P:intraciliary transport"/>
    <property type="evidence" value="ECO:0007669"/>
    <property type="project" value="TreeGrafter"/>
</dbReference>
<evidence type="ECO:0000256" key="2">
    <source>
        <dbReference type="ARBA" id="ARBA00022490"/>
    </source>
</evidence>
<dbReference type="InterPro" id="IPR015943">
    <property type="entry name" value="WD40/YVTN_repeat-like_dom_sf"/>
</dbReference>
<feature type="compositionally biased region" description="Polar residues" evidence="5">
    <location>
        <begin position="46"/>
        <end position="71"/>
    </location>
</feature>
<protein>
    <submittedName>
        <fullName evidence="6">Uncharacterized protein</fullName>
    </submittedName>
</protein>
<feature type="region of interest" description="Disordered" evidence="5">
    <location>
        <begin position="330"/>
        <end position="374"/>
    </location>
</feature>
<feature type="compositionally biased region" description="Basic and acidic residues" evidence="5">
    <location>
        <begin position="352"/>
        <end position="362"/>
    </location>
</feature>
<keyword evidence="7" id="KW-1185">Reference proteome</keyword>
<proteinExistence type="predicted"/>
<evidence type="ECO:0000256" key="1">
    <source>
        <dbReference type="ARBA" id="ARBA00004496"/>
    </source>
</evidence>
<dbReference type="SUPFAM" id="SSF50978">
    <property type="entry name" value="WD40 repeat-like"/>
    <property type="match status" value="1"/>
</dbReference>
<feature type="region of interest" description="Disordered" evidence="5">
    <location>
        <begin position="1"/>
        <end position="71"/>
    </location>
</feature>
<dbReference type="SMART" id="SM00320">
    <property type="entry name" value="WD40"/>
    <property type="match status" value="5"/>
</dbReference>
<dbReference type="PANTHER" id="PTHR12442">
    <property type="entry name" value="DYNEIN INTERMEDIATE CHAIN"/>
    <property type="match status" value="1"/>
</dbReference>
<reference evidence="7" key="1">
    <citation type="journal article" date="2016" name="Nat. Commun.">
        <title>The Gonium pectorale genome demonstrates co-option of cell cycle regulation during the evolution of multicellularity.</title>
        <authorList>
            <person name="Hanschen E.R."/>
            <person name="Marriage T.N."/>
            <person name="Ferris P.J."/>
            <person name="Hamaji T."/>
            <person name="Toyoda A."/>
            <person name="Fujiyama A."/>
            <person name="Neme R."/>
            <person name="Noguchi H."/>
            <person name="Minakuchi Y."/>
            <person name="Suzuki M."/>
            <person name="Kawai-Toyooka H."/>
            <person name="Smith D.R."/>
            <person name="Sparks H."/>
            <person name="Anderson J."/>
            <person name="Bakaric R."/>
            <person name="Luria V."/>
            <person name="Karger A."/>
            <person name="Kirschner M.W."/>
            <person name="Durand P.M."/>
            <person name="Michod R.E."/>
            <person name="Nozaki H."/>
            <person name="Olson B.J."/>
        </authorList>
    </citation>
    <scope>NUCLEOTIDE SEQUENCE [LARGE SCALE GENOMIC DNA]</scope>
    <source>
        <strain evidence="7">NIES-2863</strain>
    </source>
</reference>
<organism evidence="6 7">
    <name type="scientific">Gonium pectorale</name>
    <name type="common">Green alga</name>
    <dbReference type="NCBI Taxonomy" id="33097"/>
    <lineage>
        <taxon>Eukaryota</taxon>
        <taxon>Viridiplantae</taxon>
        <taxon>Chlorophyta</taxon>
        <taxon>core chlorophytes</taxon>
        <taxon>Chlorophyceae</taxon>
        <taxon>CS clade</taxon>
        <taxon>Chlamydomonadales</taxon>
        <taxon>Volvocaceae</taxon>
        <taxon>Gonium</taxon>
    </lineage>
</organism>
<dbReference type="Proteomes" id="UP000075714">
    <property type="component" value="Unassembled WGS sequence"/>
</dbReference>
<comment type="caution">
    <text evidence="6">The sequence shown here is derived from an EMBL/GenBank/DDBJ whole genome shotgun (WGS) entry which is preliminary data.</text>
</comment>
<keyword evidence="2" id="KW-0963">Cytoplasm</keyword>
<comment type="subcellular location">
    <subcellularLocation>
        <location evidence="1">Cytoplasm</location>
    </subcellularLocation>
</comment>
<dbReference type="GO" id="GO:0045504">
    <property type="term" value="F:dynein heavy chain binding"/>
    <property type="evidence" value="ECO:0007669"/>
    <property type="project" value="TreeGrafter"/>
</dbReference>